<accession>A0A265NB34</accession>
<gene>
    <name evidence="2" type="ORF">CIL03_12690</name>
</gene>
<dbReference type="RefSeq" id="WP_094886235.1">
    <property type="nucleotide sequence ID" value="NZ_NPMS01000005.1"/>
</dbReference>
<evidence type="ECO:0000313" key="2">
    <source>
        <dbReference type="EMBL" id="OZU88496.1"/>
    </source>
</evidence>
<name>A0A265NB34_9BACI</name>
<organism evidence="2 3">
    <name type="scientific">Virgibacillus indicus</name>
    <dbReference type="NCBI Taxonomy" id="2024554"/>
    <lineage>
        <taxon>Bacteria</taxon>
        <taxon>Bacillati</taxon>
        <taxon>Bacillota</taxon>
        <taxon>Bacilli</taxon>
        <taxon>Bacillales</taxon>
        <taxon>Bacillaceae</taxon>
        <taxon>Virgibacillus</taxon>
    </lineage>
</organism>
<dbReference type="EMBL" id="NPMS01000005">
    <property type="protein sequence ID" value="OZU88496.1"/>
    <property type="molecule type" value="Genomic_DNA"/>
</dbReference>
<dbReference type="InterPro" id="IPR036291">
    <property type="entry name" value="NAD(P)-bd_dom_sf"/>
</dbReference>
<dbReference type="Proteomes" id="UP000216498">
    <property type="component" value="Unassembled WGS sequence"/>
</dbReference>
<proteinExistence type="predicted"/>
<dbReference type="PANTHER" id="PTHR43242:SF1">
    <property type="entry name" value="NAD(P)-BINDING ROSSMANN-FOLD SUPERFAMILY PROTEIN"/>
    <property type="match status" value="1"/>
</dbReference>
<comment type="caution">
    <text evidence="2">The sequence shown here is derived from an EMBL/GenBank/DDBJ whole genome shotgun (WGS) entry which is preliminary data.</text>
</comment>
<dbReference type="Pfam" id="PF04321">
    <property type="entry name" value="RmlD_sub_bind"/>
    <property type="match status" value="1"/>
</dbReference>
<dbReference type="PANTHER" id="PTHR43242">
    <property type="entry name" value="NAD(P)-BINDING ROSSMANN-FOLD SUPERFAMILY PROTEIN"/>
    <property type="match status" value="1"/>
</dbReference>
<dbReference type="Gene3D" id="3.40.50.720">
    <property type="entry name" value="NAD(P)-binding Rossmann-like Domain"/>
    <property type="match status" value="1"/>
</dbReference>
<dbReference type="AlphaFoldDB" id="A0A265NB34"/>
<keyword evidence="3" id="KW-1185">Reference proteome</keyword>
<feature type="domain" description="RmlD-like substrate binding" evidence="1">
    <location>
        <begin position="93"/>
        <end position="271"/>
    </location>
</feature>
<sequence>MKVCVFGANGYAGASIYKLLQGIPGIEISGTYLDEPPMFDNLYKLNINDPESFSSYYKQENPDVVVWSVMSGPNEHELTDQGLMHLITHLTPETKLIYISSDFVYSAGQGPYSEEEPLSTLPDDHLFSNYTNAKVKAERLISKELSNYLILRAGPIYGENQIGRLDDRTDKLSYHLRSEKPISFRDDLIRTFVHVDDLANVIVEMVQNEVTGVYNTGPSEMHSFYDFMQGIAEQLGFNQNLVEKESESEAADHEIPKNTGLITEKIKEITKQSFR</sequence>
<reference evidence="2 3" key="1">
    <citation type="submission" date="2017-08" db="EMBL/GenBank/DDBJ databases">
        <title>Virgibacillus indicus sp. nov. and Virgibacillus profoundi sp. nov, two moderately halophilic bacteria isolated from marine sediment by using the Microfluidic Streak Plate.</title>
        <authorList>
            <person name="Xu B."/>
            <person name="Hu B."/>
            <person name="Wang J."/>
            <person name="Zhu Y."/>
            <person name="Huang L."/>
            <person name="Du W."/>
            <person name="Huang Y."/>
        </authorList>
    </citation>
    <scope>NUCLEOTIDE SEQUENCE [LARGE SCALE GENOMIC DNA]</scope>
    <source>
        <strain evidence="2 3">IO3-P2-C2</strain>
    </source>
</reference>
<evidence type="ECO:0000259" key="1">
    <source>
        <dbReference type="Pfam" id="PF04321"/>
    </source>
</evidence>
<evidence type="ECO:0000313" key="3">
    <source>
        <dbReference type="Proteomes" id="UP000216498"/>
    </source>
</evidence>
<dbReference type="UniPathway" id="UPA00124"/>
<dbReference type="OrthoDB" id="9803892at2"/>
<dbReference type="GO" id="GO:0019305">
    <property type="term" value="P:dTDP-rhamnose biosynthetic process"/>
    <property type="evidence" value="ECO:0007669"/>
    <property type="project" value="UniProtKB-UniPathway"/>
</dbReference>
<protein>
    <submittedName>
        <fullName evidence="2">dTDP-4-dehydrorhamnose reductase</fullName>
    </submittedName>
</protein>
<dbReference type="SUPFAM" id="SSF51735">
    <property type="entry name" value="NAD(P)-binding Rossmann-fold domains"/>
    <property type="match status" value="1"/>
</dbReference>
<dbReference type="InterPro" id="IPR029903">
    <property type="entry name" value="RmlD-like-bd"/>
</dbReference>